<dbReference type="Proteomes" id="UP001526426">
    <property type="component" value="Unassembled WGS sequence"/>
</dbReference>
<gene>
    <name evidence="1" type="ORF">K4A83_00545</name>
</gene>
<dbReference type="EMBL" id="JAIHOM010000002">
    <property type="protein sequence ID" value="MCW6034766.1"/>
    <property type="molecule type" value="Genomic_DNA"/>
</dbReference>
<reference evidence="1 2" key="1">
    <citation type="submission" date="2021-08" db="EMBL/GenBank/DDBJ databases">
        <title>Draft genome sequence of Spirulina subsalsa with high tolerance to salinity and hype-accumulation of phycocyanin.</title>
        <authorList>
            <person name="Pei H."/>
            <person name="Jiang L."/>
        </authorList>
    </citation>
    <scope>NUCLEOTIDE SEQUENCE [LARGE SCALE GENOMIC DNA]</scope>
    <source>
        <strain evidence="1 2">FACHB-351</strain>
    </source>
</reference>
<proteinExistence type="predicted"/>
<evidence type="ECO:0000313" key="2">
    <source>
        <dbReference type="Proteomes" id="UP001526426"/>
    </source>
</evidence>
<accession>A0ABT3KZT7</accession>
<keyword evidence="2" id="KW-1185">Reference proteome</keyword>
<name>A0ABT3KZT7_9CYAN</name>
<sequence length="251" mass="28743">MRLTRDATDGPATNSKQYKCCSDKVDQELAFTYFYPALKPENQDYQIQWPWDNESLFRRRFLSSYASTALVYHQQAAEEGLLHEVEFKGLLHEVEFISPRTLDGGQQVYLVGYLFQKEGSDLPWQLACQRLQMGGERGYGWGDMRLIEIKKITDEHDGYNHRLFDSENYTWQVENNSIVIQVSENSSLLAHTKTENVSAQGEIEPLVGREWQEAKKAGESVAFSGMCWTPGTVVNGSMSFKIKRLGVWIGH</sequence>
<evidence type="ECO:0000313" key="1">
    <source>
        <dbReference type="EMBL" id="MCW6034766.1"/>
    </source>
</evidence>
<protein>
    <submittedName>
        <fullName evidence="1">Uncharacterized protein</fullName>
    </submittedName>
</protein>
<organism evidence="1 2">
    <name type="scientific">Spirulina subsalsa FACHB-351</name>
    <dbReference type="NCBI Taxonomy" id="234711"/>
    <lineage>
        <taxon>Bacteria</taxon>
        <taxon>Bacillati</taxon>
        <taxon>Cyanobacteriota</taxon>
        <taxon>Cyanophyceae</taxon>
        <taxon>Spirulinales</taxon>
        <taxon>Spirulinaceae</taxon>
        <taxon>Spirulina</taxon>
    </lineage>
</organism>
<comment type="caution">
    <text evidence="1">The sequence shown here is derived from an EMBL/GenBank/DDBJ whole genome shotgun (WGS) entry which is preliminary data.</text>
</comment>